<gene>
    <name evidence="1" type="ORF">SPIL2461_LOCUS12668</name>
</gene>
<dbReference type="Proteomes" id="UP000649617">
    <property type="component" value="Unassembled WGS sequence"/>
</dbReference>
<name>A0A812SPP6_SYMPI</name>
<keyword evidence="2" id="KW-1185">Reference proteome</keyword>
<organism evidence="1 2">
    <name type="scientific">Symbiodinium pilosum</name>
    <name type="common">Dinoflagellate</name>
    <dbReference type="NCBI Taxonomy" id="2952"/>
    <lineage>
        <taxon>Eukaryota</taxon>
        <taxon>Sar</taxon>
        <taxon>Alveolata</taxon>
        <taxon>Dinophyceae</taxon>
        <taxon>Suessiales</taxon>
        <taxon>Symbiodiniaceae</taxon>
        <taxon>Symbiodinium</taxon>
    </lineage>
</organism>
<evidence type="ECO:0000313" key="1">
    <source>
        <dbReference type="EMBL" id="CAE7491435.1"/>
    </source>
</evidence>
<feature type="non-terminal residue" evidence="1">
    <location>
        <position position="1"/>
    </location>
</feature>
<evidence type="ECO:0000313" key="2">
    <source>
        <dbReference type="Proteomes" id="UP000649617"/>
    </source>
</evidence>
<proteinExistence type="predicted"/>
<dbReference type="OrthoDB" id="446870at2759"/>
<dbReference type="EMBL" id="CAJNIZ010026380">
    <property type="protein sequence ID" value="CAE7491435.1"/>
    <property type="molecule type" value="Genomic_DNA"/>
</dbReference>
<dbReference type="AlphaFoldDB" id="A0A812SPP6"/>
<sequence>ASAPATRAPAVAANAIAQANAAAAADAPTPAVQQTFYLTLKEGPAIGDSAQPKISYHGDIREDTSSCFISFPGKYASGWEALTRQYHEDSVACIFLCNKDDGLGQHAEDPRNPGFCYCARIYGKRGWREFGYLRVLQGPFTDERLKEAEQEAATMGAVLVRADEGPAQRKEAEAQAQARWEESGKVASWGCKWYQEWFEKVSQAIRKKQKLKAVFFPGQVGLGKLGCC</sequence>
<protein>
    <submittedName>
        <fullName evidence="1">Uncharacterized protein</fullName>
    </submittedName>
</protein>
<accession>A0A812SPP6</accession>
<comment type="caution">
    <text evidence="1">The sequence shown here is derived from an EMBL/GenBank/DDBJ whole genome shotgun (WGS) entry which is preliminary data.</text>
</comment>
<reference evidence="1" key="1">
    <citation type="submission" date="2021-02" db="EMBL/GenBank/DDBJ databases">
        <authorList>
            <person name="Dougan E. K."/>
            <person name="Rhodes N."/>
            <person name="Thang M."/>
            <person name="Chan C."/>
        </authorList>
    </citation>
    <scope>NUCLEOTIDE SEQUENCE</scope>
</reference>